<organism evidence="2">
    <name type="scientific">Xanthomonas hortorum pv. gardneri</name>
    <dbReference type="NCBI Taxonomy" id="2754056"/>
    <lineage>
        <taxon>Bacteria</taxon>
        <taxon>Pseudomonadati</taxon>
        <taxon>Pseudomonadota</taxon>
        <taxon>Gammaproteobacteria</taxon>
        <taxon>Lysobacterales</taxon>
        <taxon>Lysobacteraceae</taxon>
        <taxon>Xanthomonas</taxon>
    </lineage>
</organism>
<gene>
    <name evidence="2" type="ORF">CFBP8129_19130</name>
</gene>
<reference evidence="2" key="1">
    <citation type="submission" date="2020-07" db="EMBL/GenBank/DDBJ databases">
        <authorList>
            <person name="Pothier F. J."/>
        </authorList>
    </citation>
    <scope>NUCLEOTIDE SEQUENCE</scope>
    <source>
        <strain evidence="2">CFBP 8129</strain>
    </source>
</reference>
<accession>A0A6V7D248</accession>
<dbReference type="AlphaFoldDB" id="A0A6V7D248"/>
<dbReference type="EMBL" id="LR828253">
    <property type="protein sequence ID" value="CAD0326253.1"/>
    <property type="molecule type" value="Genomic_DNA"/>
</dbReference>
<evidence type="ECO:0000259" key="1">
    <source>
        <dbReference type="Pfam" id="PF21197"/>
    </source>
</evidence>
<name>A0A6V7D248_9XANT</name>
<proteinExistence type="predicted"/>
<protein>
    <recommendedName>
        <fullName evidence="1">PgaA membrane beta barrel domain-containing protein</fullName>
    </recommendedName>
</protein>
<sequence>MLLDGLFAASAGRSADERAVNYFNPRRSSTVAAGMRIDQIGWRRYDYAFRQRLEVTVGPTYQSGFGSQWVPSAAYRHLWSLGDGSALSYGVSWSRPVYDGQREQQLGFDLDFRWGGTP</sequence>
<dbReference type="Pfam" id="PF21197">
    <property type="entry name" value="PgaA_barrel"/>
    <property type="match status" value="1"/>
</dbReference>
<dbReference type="EMBL" id="LR828253">
    <property type="protein sequence ID" value="CAD0326244.1"/>
    <property type="molecule type" value="Genomic_DNA"/>
</dbReference>
<feature type="domain" description="PgaA membrane beta barrel" evidence="1">
    <location>
        <begin position="6"/>
        <end position="113"/>
    </location>
</feature>
<evidence type="ECO:0000313" key="2">
    <source>
        <dbReference type="EMBL" id="CAD0326244.1"/>
    </source>
</evidence>
<dbReference type="InterPro" id="IPR049003">
    <property type="entry name" value="PgaA_barrel"/>
</dbReference>